<dbReference type="GO" id="GO:0005774">
    <property type="term" value="C:vacuolar membrane"/>
    <property type="evidence" value="ECO:0007669"/>
    <property type="project" value="TreeGrafter"/>
</dbReference>
<feature type="transmembrane region" description="Helical" evidence="5">
    <location>
        <begin position="77"/>
        <end position="98"/>
    </location>
</feature>
<evidence type="ECO:0000256" key="3">
    <source>
        <dbReference type="ARBA" id="ARBA00022989"/>
    </source>
</evidence>
<evidence type="ECO:0000256" key="1">
    <source>
        <dbReference type="ARBA" id="ARBA00004141"/>
    </source>
</evidence>
<name>A0A5A8CEP2_CAFRO</name>
<keyword evidence="10" id="KW-1185">Reference proteome</keyword>
<reference evidence="9 10" key="1">
    <citation type="submission" date="2019-07" db="EMBL/GenBank/DDBJ databases">
        <title>Genomes of Cafeteria roenbergensis.</title>
        <authorList>
            <person name="Fischer M.G."/>
            <person name="Hackl T."/>
            <person name="Roman M."/>
        </authorList>
    </citation>
    <scope>NUCLEOTIDE SEQUENCE [LARGE SCALE GENOMIC DNA]</scope>
    <source>
        <strain evidence="7 10">BVI</strain>
        <strain evidence="8 9">E4-10P</strain>
    </source>
</reference>
<dbReference type="EMBL" id="VLTN01000035">
    <property type="protein sequence ID" value="KAA0150291.1"/>
    <property type="molecule type" value="Genomic_DNA"/>
</dbReference>
<feature type="domain" description="Amino acid transporter transmembrane" evidence="6">
    <location>
        <begin position="7"/>
        <end position="322"/>
    </location>
</feature>
<accession>A0A5A8CEP2</accession>
<gene>
    <name evidence="8" type="ORF">FNF27_04874</name>
    <name evidence="7" type="ORF">FNF29_05304</name>
</gene>
<feature type="transmembrane region" description="Helical" evidence="5">
    <location>
        <begin position="236"/>
        <end position="259"/>
    </location>
</feature>
<dbReference type="AlphaFoldDB" id="A0A5A8CEP2"/>
<dbReference type="EMBL" id="VLTO01000030">
    <property type="protein sequence ID" value="KAA0173725.1"/>
    <property type="molecule type" value="Genomic_DNA"/>
</dbReference>
<dbReference type="PANTHER" id="PTHR22950:SF349">
    <property type="entry name" value="AMINO ACID TRANSPORTER TRANSMEMBRANE DOMAIN-CONTAINING PROTEIN"/>
    <property type="match status" value="1"/>
</dbReference>
<evidence type="ECO:0000256" key="2">
    <source>
        <dbReference type="ARBA" id="ARBA00022692"/>
    </source>
</evidence>
<proteinExistence type="predicted"/>
<evidence type="ECO:0000259" key="6">
    <source>
        <dbReference type="Pfam" id="PF01490"/>
    </source>
</evidence>
<comment type="subcellular location">
    <subcellularLocation>
        <location evidence="1">Membrane</location>
        <topology evidence="1">Multi-pass membrane protein</topology>
    </subcellularLocation>
</comment>
<keyword evidence="2 5" id="KW-0812">Transmembrane</keyword>
<feature type="transmembrane region" description="Helical" evidence="5">
    <location>
        <begin position="118"/>
        <end position="145"/>
    </location>
</feature>
<feature type="transmembrane region" description="Helical" evidence="5">
    <location>
        <begin position="21"/>
        <end position="39"/>
    </location>
</feature>
<protein>
    <recommendedName>
        <fullName evidence="6">Amino acid transporter transmembrane domain-containing protein</fullName>
    </recommendedName>
</protein>
<feature type="transmembrane region" description="Helical" evidence="5">
    <location>
        <begin position="298"/>
        <end position="320"/>
    </location>
</feature>
<organism evidence="7 10">
    <name type="scientific">Cafeteria roenbergensis</name>
    <name type="common">Marine flagellate</name>
    <dbReference type="NCBI Taxonomy" id="33653"/>
    <lineage>
        <taxon>Eukaryota</taxon>
        <taxon>Sar</taxon>
        <taxon>Stramenopiles</taxon>
        <taxon>Bigyra</taxon>
        <taxon>Opalozoa</taxon>
        <taxon>Bicosoecida</taxon>
        <taxon>Cafeteriaceae</taxon>
        <taxon>Cafeteria</taxon>
    </lineage>
</organism>
<evidence type="ECO:0000256" key="4">
    <source>
        <dbReference type="ARBA" id="ARBA00023136"/>
    </source>
</evidence>
<evidence type="ECO:0000313" key="10">
    <source>
        <dbReference type="Proteomes" id="UP000323011"/>
    </source>
</evidence>
<keyword evidence="3 5" id="KW-1133">Transmembrane helix</keyword>
<dbReference type="GO" id="GO:0015179">
    <property type="term" value="F:L-amino acid transmembrane transporter activity"/>
    <property type="evidence" value="ECO:0007669"/>
    <property type="project" value="TreeGrafter"/>
</dbReference>
<dbReference type="OrthoDB" id="10427258at2759"/>
<evidence type="ECO:0000256" key="5">
    <source>
        <dbReference type="SAM" id="Phobius"/>
    </source>
</evidence>
<comment type="caution">
    <text evidence="7">The sequence shown here is derived from an EMBL/GenBank/DDBJ whole genome shotgun (WGS) entry which is preliminary data.</text>
</comment>
<evidence type="ECO:0000313" key="9">
    <source>
        <dbReference type="Proteomes" id="UP000322899"/>
    </source>
</evidence>
<dbReference type="Proteomes" id="UP000322899">
    <property type="component" value="Unassembled WGS sequence"/>
</dbReference>
<feature type="transmembrane region" description="Helical" evidence="5">
    <location>
        <begin position="157"/>
        <end position="183"/>
    </location>
</feature>
<feature type="transmembrane region" description="Helical" evidence="5">
    <location>
        <begin position="45"/>
        <end position="70"/>
    </location>
</feature>
<evidence type="ECO:0000313" key="7">
    <source>
        <dbReference type="EMBL" id="KAA0150291.1"/>
    </source>
</evidence>
<sequence length="325" mass="32622">MMSARTAIGPRAHGKLNVVSALSTFGIVATAVGVGATYVDFVTSVAAAAVPGVTPVIAAAALFPVVLLFTVLGRLDILAYTSALGNVAVAAGIIAVIVDGATTPAGVGVRPAFEPVEIARPVGAASFVGSTSFLFAIHIIALPVIEGIALSRRRVAVNAAFAVVTLLNLSFAVAAVVLFGAGVSSNVVDDVGSGPALLVAKGLLVLDLAATMPVVLLAAVRVIERALRLSARPARASYMLALFVRTACVSVAFGIAFAVPDFGQLVSVVGGVVSCLMGFVLPPLLHAAVRHAHKSMGLLDWAGTVVISGCGLAAMVITLIQTLGG</sequence>
<dbReference type="InterPro" id="IPR013057">
    <property type="entry name" value="AA_transpt_TM"/>
</dbReference>
<dbReference type="OMA" id="IMNSMAN"/>
<keyword evidence="4 5" id="KW-0472">Membrane</keyword>
<dbReference type="Proteomes" id="UP000323011">
    <property type="component" value="Unassembled WGS sequence"/>
</dbReference>
<feature type="transmembrane region" description="Helical" evidence="5">
    <location>
        <begin position="265"/>
        <end position="286"/>
    </location>
</feature>
<evidence type="ECO:0000313" key="8">
    <source>
        <dbReference type="EMBL" id="KAA0173725.1"/>
    </source>
</evidence>
<feature type="transmembrane region" description="Helical" evidence="5">
    <location>
        <begin position="203"/>
        <end position="224"/>
    </location>
</feature>
<dbReference type="Pfam" id="PF01490">
    <property type="entry name" value="Aa_trans"/>
    <property type="match status" value="1"/>
</dbReference>
<dbReference type="PANTHER" id="PTHR22950">
    <property type="entry name" value="AMINO ACID TRANSPORTER"/>
    <property type="match status" value="1"/>
</dbReference>